<evidence type="ECO:0000256" key="3">
    <source>
        <dbReference type="ARBA" id="ARBA00022679"/>
    </source>
</evidence>
<dbReference type="EC" id="2.1.1.72" evidence="1"/>
<evidence type="ECO:0000256" key="2">
    <source>
        <dbReference type="ARBA" id="ARBA00022603"/>
    </source>
</evidence>
<dbReference type="PROSITE" id="PS00092">
    <property type="entry name" value="N6_MTASE"/>
    <property type="match status" value="1"/>
</dbReference>
<dbReference type="InterPro" id="IPR029063">
    <property type="entry name" value="SAM-dependent_MTases_sf"/>
</dbReference>
<gene>
    <name evidence="7" type="ORF">E3O46_04345</name>
</gene>
<dbReference type="GO" id="GO:0004519">
    <property type="term" value="F:endonuclease activity"/>
    <property type="evidence" value="ECO:0007669"/>
    <property type="project" value="UniProtKB-KW"/>
</dbReference>
<dbReference type="Gene3D" id="3.40.50.150">
    <property type="entry name" value="Vaccinia Virus protein VP39"/>
    <property type="match status" value="1"/>
</dbReference>
<keyword evidence="7" id="KW-0378">Hydrolase</keyword>
<proteinExistence type="predicted"/>
<dbReference type="EMBL" id="SOFS01000012">
    <property type="protein sequence ID" value="TFC22672.1"/>
    <property type="molecule type" value="Genomic_DNA"/>
</dbReference>
<keyword evidence="7" id="KW-0540">Nuclease</keyword>
<dbReference type="InterPro" id="IPR050953">
    <property type="entry name" value="N4_N6_ade-DNA_methylase"/>
</dbReference>
<evidence type="ECO:0000256" key="5">
    <source>
        <dbReference type="ARBA" id="ARBA00047942"/>
    </source>
</evidence>
<dbReference type="PRINTS" id="PR00507">
    <property type="entry name" value="N12N6MTFRASE"/>
</dbReference>
<evidence type="ECO:0000256" key="1">
    <source>
        <dbReference type="ARBA" id="ARBA00011900"/>
    </source>
</evidence>
<dbReference type="SUPFAM" id="SSF53335">
    <property type="entry name" value="S-adenosyl-L-methionine-dependent methyltransferases"/>
    <property type="match status" value="1"/>
</dbReference>
<dbReference type="PANTHER" id="PTHR33841:SF1">
    <property type="entry name" value="DNA METHYLTRANSFERASE A"/>
    <property type="match status" value="1"/>
</dbReference>
<evidence type="ECO:0000256" key="4">
    <source>
        <dbReference type="ARBA" id="ARBA00022691"/>
    </source>
</evidence>
<dbReference type="InterPro" id="IPR011639">
    <property type="entry name" value="MethylTrfase_TaqI-like_dom"/>
</dbReference>
<keyword evidence="4" id="KW-0949">S-adenosyl-L-methionine</keyword>
<dbReference type="PANTHER" id="PTHR33841">
    <property type="entry name" value="DNA METHYLTRANSFERASE YEEA-RELATED"/>
    <property type="match status" value="1"/>
</dbReference>
<organism evidence="7 8">
    <name type="scientific">Cryobacterium glucosi</name>
    <dbReference type="NCBI Taxonomy" id="1259175"/>
    <lineage>
        <taxon>Bacteria</taxon>
        <taxon>Bacillati</taxon>
        <taxon>Actinomycetota</taxon>
        <taxon>Actinomycetes</taxon>
        <taxon>Micrococcales</taxon>
        <taxon>Microbacteriaceae</taxon>
        <taxon>Cryobacterium</taxon>
    </lineage>
</organism>
<dbReference type="Proteomes" id="UP000297604">
    <property type="component" value="Unassembled WGS sequence"/>
</dbReference>
<keyword evidence="2" id="KW-0489">Methyltransferase</keyword>
<feature type="domain" description="Type II methyltransferase M.TaqI-like" evidence="6">
    <location>
        <begin position="105"/>
        <end position="284"/>
    </location>
</feature>
<evidence type="ECO:0000313" key="8">
    <source>
        <dbReference type="Proteomes" id="UP000297604"/>
    </source>
</evidence>
<reference evidence="7 8" key="1">
    <citation type="submission" date="2019-03" db="EMBL/GenBank/DDBJ databases">
        <title>Genomics of glacier-inhabiting Cryobacterium strains.</title>
        <authorList>
            <person name="Liu Q."/>
            <person name="Xin Y.-H."/>
        </authorList>
    </citation>
    <scope>NUCLEOTIDE SEQUENCE [LARGE SCALE GENOMIC DNA]</scope>
    <source>
        <strain evidence="7 8">MDB1-5</strain>
    </source>
</reference>
<comment type="caution">
    <text evidence="7">The sequence shown here is derived from an EMBL/GenBank/DDBJ whole genome shotgun (WGS) entry which is preliminary data.</text>
</comment>
<dbReference type="InterPro" id="IPR002052">
    <property type="entry name" value="DNA_methylase_N6_adenine_CS"/>
</dbReference>
<protein>
    <recommendedName>
        <fullName evidence="1">site-specific DNA-methyltransferase (adenine-specific)</fullName>
        <ecNumber evidence="1">2.1.1.72</ecNumber>
    </recommendedName>
</protein>
<accession>A0ABY2ITB7</accession>
<keyword evidence="3" id="KW-0808">Transferase</keyword>
<sequence length="542" mass="60118">MSTLSAKAEFTLKGHNPDVLTCIASLSNDEVFTPPVLANRVLDTLELAWAETNDGKSIWADPTVTFIDPFTKSGVFLREIVERLNRGLVDEIPDLSERVDHILTKQVFGIGITALTSLIARRSVYCSKDATGEHSVAQSFDRDWGNIWFERTEHTWAADRCAYCGAPRSEYARSKDLETHAYPFIHATDIKAQFKQMFGAEVQFDVVIGNPPYQLEDGGAGASAMPIYQKFVDAAKALEPRFLTMVIPSRWFAGGRGLAAFRSEMLSDDRVRVIADFLDSRDVFPGVDVAGGVCYFLWNRESRGECLVSSHRKGGTSEVVRPLLEPGADVFIRHNEGISILKKIVAIESGAATASLALPEGHRFADQVSGQKPFGLRTFFRGSKVKSNIDDVLVLQSGGRSWAKRSELTEATHLIDRWKVFTSKSSSEHAGQADKDGRRRVLSLTGILEPGSVVTETYVLLGDFDSEAEARNCLSYVTTRFFRVLIVLRASGQDISRAAYAFIPTQDFSKPWTDEELYAKYGLNDEEVAFIESIVRPMSLNV</sequence>
<keyword evidence="7" id="KW-0255">Endonuclease</keyword>
<comment type="catalytic activity">
    <reaction evidence="5">
        <text>a 2'-deoxyadenosine in DNA + S-adenosyl-L-methionine = an N(6)-methyl-2'-deoxyadenosine in DNA + S-adenosyl-L-homocysteine + H(+)</text>
        <dbReference type="Rhea" id="RHEA:15197"/>
        <dbReference type="Rhea" id="RHEA-COMP:12418"/>
        <dbReference type="Rhea" id="RHEA-COMP:12419"/>
        <dbReference type="ChEBI" id="CHEBI:15378"/>
        <dbReference type="ChEBI" id="CHEBI:57856"/>
        <dbReference type="ChEBI" id="CHEBI:59789"/>
        <dbReference type="ChEBI" id="CHEBI:90615"/>
        <dbReference type="ChEBI" id="CHEBI:90616"/>
        <dbReference type="EC" id="2.1.1.72"/>
    </reaction>
</comment>
<keyword evidence="8" id="KW-1185">Reference proteome</keyword>
<name>A0ABY2ITB7_9MICO</name>
<evidence type="ECO:0000313" key="7">
    <source>
        <dbReference type="EMBL" id="TFC22672.1"/>
    </source>
</evidence>
<dbReference type="Pfam" id="PF07669">
    <property type="entry name" value="Eco57I"/>
    <property type="match status" value="1"/>
</dbReference>
<dbReference type="RefSeq" id="WP_134449427.1">
    <property type="nucleotide sequence ID" value="NZ_SOFS01000012.1"/>
</dbReference>
<evidence type="ECO:0000259" key="6">
    <source>
        <dbReference type="Pfam" id="PF07669"/>
    </source>
</evidence>